<dbReference type="OrthoDB" id="2505409at2"/>
<dbReference type="InterPro" id="IPR008928">
    <property type="entry name" value="6-hairpin_glycosidase_sf"/>
</dbReference>
<comment type="caution">
    <text evidence="2">The sequence shown here is derived from an EMBL/GenBank/DDBJ whole genome shotgun (WGS) entry which is preliminary data.</text>
</comment>
<dbReference type="Pfam" id="PF03663">
    <property type="entry name" value="Glyco_hydro_76"/>
    <property type="match status" value="1"/>
</dbReference>
<organism evidence="2 3">
    <name type="scientific">Deminuibacter soli</name>
    <dbReference type="NCBI Taxonomy" id="2291815"/>
    <lineage>
        <taxon>Bacteria</taxon>
        <taxon>Pseudomonadati</taxon>
        <taxon>Bacteroidota</taxon>
        <taxon>Chitinophagia</taxon>
        <taxon>Chitinophagales</taxon>
        <taxon>Chitinophagaceae</taxon>
        <taxon>Deminuibacter</taxon>
    </lineage>
</organism>
<evidence type="ECO:0000313" key="2">
    <source>
        <dbReference type="EMBL" id="RFM29545.1"/>
    </source>
</evidence>
<keyword evidence="1" id="KW-0732">Signal</keyword>
<dbReference type="InterPro" id="IPR014512">
    <property type="entry name" value="O_gly_hydro"/>
</dbReference>
<feature type="chain" id="PRO_5017762220" evidence="1">
    <location>
        <begin position="30"/>
        <end position="369"/>
    </location>
</feature>
<dbReference type="InterPro" id="IPR053169">
    <property type="entry name" value="MUG_Protein"/>
</dbReference>
<dbReference type="AlphaFoldDB" id="A0A3E1NNN0"/>
<dbReference type="GO" id="GO:0005975">
    <property type="term" value="P:carbohydrate metabolic process"/>
    <property type="evidence" value="ECO:0007669"/>
    <property type="project" value="InterPro"/>
</dbReference>
<dbReference type="SUPFAM" id="SSF48208">
    <property type="entry name" value="Six-hairpin glycosidases"/>
    <property type="match status" value="1"/>
</dbReference>
<protein>
    <submittedName>
        <fullName evidence="2">Glycoside hydrolase family 76</fullName>
    </submittedName>
</protein>
<keyword evidence="2" id="KW-0378">Hydrolase</keyword>
<feature type="signal peptide" evidence="1">
    <location>
        <begin position="1"/>
        <end position="29"/>
    </location>
</feature>
<keyword evidence="3" id="KW-1185">Reference proteome</keyword>
<dbReference type="PANTHER" id="PTHR47791">
    <property type="entry name" value="MEIOTICALLY UP-REGULATED GENE 191 PROTEIN"/>
    <property type="match status" value="1"/>
</dbReference>
<name>A0A3E1NNN0_9BACT</name>
<dbReference type="PIRSF" id="PIRSF021505">
    <property type="entry name" value="O_gly_hdrol"/>
    <property type="match status" value="1"/>
</dbReference>
<dbReference type="Gene3D" id="1.50.10.20">
    <property type="match status" value="1"/>
</dbReference>
<reference evidence="2 3" key="1">
    <citation type="submission" date="2018-08" db="EMBL/GenBank/DDBJ databases">
        <title>Chitinophagaceae sp. K23C18032701, a novel bacterium isolated from forest soil.</title>
        <authorList>
            <person name="Wang C."/>
        </authorList>
    </citation>
    <scope>NUCLEOTIDE SEQUENCE [LARGE SCALE GENOMIC DNA]</scope>
    <source>
        <strain evidence="2 3">K23C18032701</strain>
    </source>
</reference>
<dbReference type="RefSeq" id="WP_116845303.1">
    <property type="nucleotide sequence ID" value="NZ_QTJU01000001.1"/>
</dbReference>
<evidence type="ECO:0000256" key="1">
    <source>
        <dbReference type="SAM" id="SignalP"/>
    </source>
</evidence>
<dbReference type="Proteomes" id="UP000261284">
    <property type="component" value="Unassembled WGS sequence"/>
</dbReference>
<evidence type="ECO:0000313" key="3">
    <source>
        <dbReference type="Proteomes" id="UP000261284"/>
    </source>
</evidence>
<dbReference type="GO" id="GO:0016787">
    <property type="term" value="F:hydrolase activity"/>
    <property type="evidence" value="ECO:0007669"/>
    <property type="project" value="UniProtKB-KW"/>
</dbReference>
<dbReference type="PANTHER" id="PTHR47791:SF4">
    <property type="entry name" value="(PUTATIVE SECRETED PROTEIN)-RELATED"/>
    <property type="match status" value="1"/>
</dbReference>
<accession>A0A3E1NNN0</accession>
<proteinExistence type="predicted"/>
<dbReference type="EMBL" id="QTJU01000001">
    <property type="protein sequence ID" value="RFM29545.1"/>
    <property type="molecule type" value="Genomic_DNA"/>
</dbReference>
<gene>
    <name evidence="2" type="ORF">DXN05_00735</name>
</gene>
<sequence length="369" mass="42416">MLMRIYFINLRQKAASVFILLLLSTAAKTQSVTAKDIARQMNSNVFHYYYDSANQLFTEKEQHYQGDKPHSYLWPLCALLQAANEWEALYPKDAAMQKIMLAVKQYYGNKPPVPGYEAYVIKEGGDDRFYDDNQWLGISFIDAYQRTHNKQWLSAAQVIYRFMMTGYDTVSGGGLYWKEGDKTTKNTCSNGPGAVLALQLYRSTKDTAYLHTGLSLYNWAVATLMSPEGLFYDNIRLPAKTIAKQFYTYNSGTMLQSAVLLYEITADKKYLQQAQQMAAAAYHQFYKEGLYPSNYWFNAVLLRGYEELFKADHNPLYLQSFQQYLQNAWAKQTDEHKLAGTKKEKLLLDQGGLLEIALRMARLEPQLAK</sequence>
<dbReference type="InterPro" id="IPR005198">
    <property type="entry name" value="Glyco_hydro_76"/>
</dbReference>